<comment type="caution">
    <text evidence="4">The sequence shown here is derived from an EMBL/GenBank/DDBJ whole genome shotgun (WGS) entry which is preliminary data.</text>
</comment>
<evidence type="ECO:0000256" key="2">
    <source>
        <dbReference type="ARBA" id="ARBA00022695"/>
    </source>
</evidence>
<evidence type="ECO:0000313" key="4">
    <source>
        <dbReference type="EMBL" id="RZT83731.1"/>
    </source>
</evidence>
<dbReference type="Pfam" id="PF01467">
    <property type="entry name" value="CTP_transf_like"/>
    <property type="match status" value="1"/>
</dbReference>
<dbReference type="GO" id="GO:0016779">
    <property type="term" value="F:nucleotidyltransferase activity"/>
    <property type="evidence" value="ECO:0007669"/>
    <property type="project" value="UniProtKB-KW"/>
</dbReference>
<dbReference type="Gene3D" id="3.40.50.620">
    <property type="entry name" value="HUPs"/>
    <property type="match status" value="1"/>
</dbReference>
<keyword evidence="1 4" id="KW-0808">Transferase</keyword>
<evidence type="ECO:0000313" key="5">
    <source>
        <dbReference type="Proteomes" id="UP000291591"/>
    </source>
</evidence>
<dbReference type="Proteomes" id="UP000291591">
    <property type="component" value="Unassembled WGS sequence"/>
</dbReference>
<dbReference type="EMBL" id="SHKL01000001">
    <property type="protein sequence ID" value="RZT83731.1"/>
    <property type="molecule type" value="Genomic_DNA"/>
</dbReference>
<name>A0A4Q7USJ7_PSEST</name>
<keyword evidence="2 4" id="KW-0548">Nucleotidyltransferase</keyword>
<accession>A0A4Q7USJ7</accession>
<proteinExistence type="predicted"/>
<reference evidence="4 5" key="1">
    <citation type="submission" date="2019-02" db="EMBL/GenBank/DDBJ databases">
        <title>Sequencing the genomes of 1000 actinobacteria strains.</title>
        <authorList>
            <person name="Klenk H.-P."/>
        </authorList>
    </citation>
    <scope>NUCLEOTIDE SEQUENCE [LARGE SCALE GENOMIC DNA]</scope>
    <source>
        <strain evidence="4 5">DSM 45779</strain>
    </source>
</reference>
<keyword evidence="5" id="KW-1185">Reference proteome</keyword>
<dbReference type="AlphaFoldDB" id="A0A4Q7USJ7"/>
<dbReference type="PANTHER" id="PTHR21342">
    <property type="entry name" value="PHOSPHOPANTETHEINE ADENYLYLTRANSFERASE"/>
    <property type="match status" value="1"/>
</dbReference>
<protein>
    <submittedName>
        <fullName evidence="4">Nicotinamide-nucleotide adenylyltransferase</fullName>
    </submittedName>
</protein>
<sequence>MTPLGCVTGRFQPVHDQHLELVGLALRECAHVIVAVTNPDSGARHTEPTSAHRHTPAANPFSYVERAWLLDAALRGAGLAEVTTVVPFDLTRPQVWTEYVPLRARQYVRVYSDWEREKADRLAAGGYPLTVLDGDPATKVDATDIRAALASGTGWEGLVPPATVPVLRELLDAVPLGRR</sequence>
<evidence type="ECO:0000256" key="1">
    <source>
        <dbReference type="ARBA" id="ARBA00022679"/>
    </source>
</evidence>
<dbReference type="SUPFAM" id="SSF52374">
    <property type="entry name" value="Nucleotidylyl transferase"/>
    <property type="match status" value="1"/>
</dbReference>
<evidence type="ECO:0000259" key="3">
    <source>
        <dbReference type="Pfam" id="PF01467"/>
    </source>
</evidence>
<dbReference type="OrthoDB" id="3249147at2"/>
<dbReference type="PANTHER" id="PTHR21342:SF0">
    <property type="entry name" value="BIFUNCTIONAL NMN ADENYLYLTRANSFERASE_NUDIX HYDROLASE"/>
    <property type="match status" value="1"/>
</dbReference>
<dbReference type="InterPro" id="IPR014729">
    <property type="entry name" value="Rossmann-like_a/b/a_fold"/>
</dbReference>
<dbReference type="InterPro" id="IPR004821">
    <property type="entry name" value="Cyt_trans-like"/>
</dbReference>
<dbReference type="NCBIfam" id="TIGR00125">
    <property type="entry name" value="cyt_tran_rel"/>
    <property type="match status" value="1"/>
</dbReference>
<feature type="domain" description="Cytidyltransferase-like" evidence="3">
    <location>
        <begin position="8"/>
        <end position="120"/>
    </location>
</feature>
<gene>
    <name evidence="4" type="ORF">EV383_0549</name>
</gene>
<organism evidence="4 5">
    <name type="scientific">Pseudonocardia sediminis</name>
    <dbReference type="NCBI Taxonomy" id="1397368"/>
    <lineage>
        <taxon>Bacteria</taxon>
        <taxon>Bacillati</taxon>
        <taxon>Actinomycetota</taxon>
        <taxon>Actinomycetes</taxon>
        <taxon>Pseudonocardiales</taxon>
        <taxon>Pseudonocardiaceae</taxon>
        <taxon>Pseudonocardia</taxon>
    </lineage>
</organism>